<dbReference type="Proteomes" id="UP000034704">
    <property type="component" value="Unassembled WGS sequence"/>
</dbReference>
<dbReference type="AlphaFoldDB" id="A0A0G1BLP6"/>
<feature type="region of interest" description="Disordered" evidence="1">
    <location>
        <begin position="1"/>
        <end position="41"/>
    </location>
</feature>
<protein>
    <submittedName>
        <fullName evidence="2">Uncharacterized protein</fullName>
    </submittedName>
</protein>
<gene>
    <name evidence="2" type="ORF">UV12_C0010G0008</name>
</gene>
<evidence type="ECO:0000313" key="3">
    <source>
        <dbReference type="Proteomes" id="UP000034704"/>
    </source>
</evidence>
<sequence>MSKPDGKKSKKAKAKTVVPMSRVVRPNKVHGPKPDFTPRPKKTSVEFVSTKAENIWHGYCGLVETAGIIFCVSKQEHSSGHEFRAIRVVSAPVGTELYGLAGSRVYVSVADLHCLNFRSPFKEGTPDYKRQEHIWGFFNQLFTKMCLKGTHAQKVEKEVAT</sequence>
<comment type="caution">
    <text evidence="2">The sequence shown here is derived from an EMBL/GenBank/DDBJ whole genome shotgun (WGS) entry which is preliminary data.</text>
</comment>
<proteinExistence type="predicted"/>
<evidence type="ECO:0000256" key="1">
    <source>
        <dbReference type="SAM" id="MobiDB-lite"/>
    </source>
</evidence>
<dbReference type="STRING" id="1618756.UV12_C0010G0008"/>
<evidence type="ECO:0000313" key="2">
    <source>
        <dbReference type="EMBL" id="KKS47191.1"/>
    </source>
</evidence>
<accession>A0A0G1BLP6</accession>
<dbReference type="EMBL" id="LCDG01000010">
    <property type="protein sequence ID" value="KKS47191.1"/>
    <property type="molecule type" value="Genomic_DNA"/>
</dbReference>
<reference evidence="2 3" key="1">
    <citation type="journal article" date="2015" name="Nature">
        <title>rRNA introns, odd ribosomes, and small enigmatic genomes across a large radiation of phyla.</title>
        <authorList>
            <person name="Brown C.T."/>
            <person name="Hug L.A."/>
            <person name="Thomas B.C."/>
            <person name="Sharon I."/>
            <person name="Castelle C.J."/>
            <person name="Singh A."/>
            <person name="Wilkins M.J."/>
            <person name="Williams K.H."/>
            <person name="Banfield J.F."/>
        </authorList>
    </citation>
    <scope>NUCLEOTIDE SEQUENCE [LARGE SCALE GENOMIC DNA]</scope>
</reference>
<organism evidence="2 3">
    <name type="scientific">Candidatus Nomurabacteria bacterium GW2011_GWC2_42_20</name>
    <dbReference type="NCBI Taxonomy" id="1618756"/>
    <lineage>
        <taxon>Bacteria</taxon>
        <taxon>Candidatus Nomuraibacteriota</taxon>
    </lineage>
</organism>
<name>A0A0G1BLP6_9BACT</name>